<feature type="compositionally biased region" description="Basic and acidic residues" evidence="1">
    <location>
        <begin position="34"/>
        <end position="43"/>
    </location>
</feature>
<protein>
    <submittedName>
        <fullName evidence="2">Uncharacterized protein</fullName>
    </submittedName>
</protein>
<dbReference type="AlphaFoldDB" id="A0AAE9JAA2"/>
<feature type="compositionally biased region" description="Low complexity" evidence="1">
    <location>
        <begin position="17"/>
        <end position="28"/>
    </location>
</feature>
<evidence type="ECO:0000313" key="3">
    <source>
        <dbReference type="Proteomes" id="UP000829354"/>
    </source>
</evidence>
<proteinExistence type="predicted"/>
<feature type="compositionally biased region" description="Polar residues" evidence="1">
    <location>
        <begin position="86"/>
        <end position="95"/>
    </location>
</feature>
<dbReference type="Proteomes" id="UP000829354">
    <property type="component" value="Chromosome II"/>
</dbReference>
<gene>
    <name evidence="2" type="ORF">L5515_015552</name>
</gene>
<sequence>MQRPEYVVPSIYDSNRRGSSGSRMVSSRTFGSRRWADRQRRPADGSSSGPASGRAPKFCSSIPPPRLIIAPKLSTAPTGPTPEAVSASNVLWNRLNTEKRTREPLLPTPTSKTPIQENFGFRGGNEQQKNPEEKGPQVKEQVEAGSQHHRNLAAPAPSKQPAKVLGPIIDLTGDSDDEEPSAKDEEALARIERRVREESRRLKRRRRRAAADATSHKPE</sequence>
<evidence type="ECO:0000313" key="2">
    <source>
        <dbReference type="EMBL" id="UMM20212.1"/>
    </source>
</evidence>
<dbReference type="EMBL" id="CP092621">
    <property type="protein sequence ID" value="UMM20212.1"/>
    <property type="molecule type" value="Genomic_DNA"/>
</dbReference>
<evidence type="ECO:0000256" key="1">
    <source>
        <dbReference type="SAM" id="MobiDB-lite"/>
    </source>
</evidence>
<organism evidence="2 3">
    <name type="scientific">Caenorhabditis briggsae</name>
    <dbReference type="NCBI Taxonomy" id="6238"/>
    <lineage>
        <taxon>Eukaryota</taxon>
        <taxon>Metazoa</taxon>
        <taxon>Ecdysozoa</taxon>
        <taxon>Nematoda</taxon>
        <taxon>Chromadorea</taxon>
        <taxon>Rhabditida</taxon>
        <taxon>Rhabditina</taxon>
        <taxon>Rhabditomorpha</taxon>
        <taxon>Rhabditoidea</taxon>
        <taxon>Rhabditidae</taxon>
        <taxon>Peloderinae</taxon>
        <taxon>Caenorhabditis</taxon>
    </lineage>
</organism>
<feature type="compositionally biased region" description="Basic and acidic residues" evidence="1">
    <location>
        <begin position="129"/>
        <end position="142"/>
    </location>
</feature>
<accession>A0AAE9JAA2</accession>
<name>A0AAE9JAA2_CAEBR</name>
<feature type="region of interest" description="Disordered" evidence="1">
    <location>
        <begin position="1"/>
        <end position="219"/>
    </location>
</feature>
<keyword evidence="3" id="KW-1185">Reference proteome</keyword>
<feature type="compositionally biased region" description="Basic and acidic residues" evidence="1">
    <location>
        <begin position="180"/>
        <end position="200"/>
    </location>
</feature>
<feature type="compositionally biased region" description="Low complexity" evidence="1">
    <location>
        <begin position="44"/>
        <end position="56"/>
    </location>
</feature>
<reference evidence="2 3" key="1">
    <citation type="submission" date="2022-04" db="EMBL/GenBank/DDBJ databases">
        <title>Chromosome-level reference genomes for two strains of Caenorhabditis briggsae: an improved platform for comparative genomics.</title>
        <authorList>
            <person name="Stevens L."/>
            <person name="Andersen E."/>
        </authorList>
    </citation>
    <scope>NUCLEOTIDE SEQUENCE [LARGE SCALE GENOMIC DNA]</scope>
    <source>
        <strain evidence="2">VX34</strain>
        <tissue evidence="2">Whole-organism</tissue>
    </source>
</reference>